<dbReference type="EMBL" id="VSSQ01048832">
    <property type="protein sequence ID" value="MPN02876.1"/>
    <property type="molecule type" value="Genomic_DNA"/>
</dbReference>
<keyword evidence="1" id="KW-0812">Transmembrane</keyword>
<feature type="transmembrane region" description="Helical" evidence="1">
    <location>
        <begin position="7"/>
        <end position="26"/>
    </location>
</feature>
<gene>
    <name evidence="2" type="ORF">SDC9_150097</name>
</gene>
<organism evidence="2">
    <name type="scientific">bioreactor metagenome</name>
    <dbReference type="NCBI Taxonomy" id="1076179"/>
    <lineage>
        <taxon>unclassified sequences</taxon>
        <taxon>metagenomes</taxon>
        <taxon>ecological metagenomes</taxon>
    </lineage>
</organism>
<comment type="caution">
    <text evidence="2">The sequence shown here is derived from an EMBL/GenBank/DDBJ whole genome shotgun (WGS) entry which is preliminary data.</text>
</comment>
<evidence type="ECO:0000313" key="2">
    <source>
        <dbReference type="EMBL" id="MPN02876.1"/>
    </source>
</evidence>
<accession>A0A645EN58</accession>
<feature type="transmembrane region" description="Helical" evidence="1">
    <location>
        <begin position="46"/>
        <end position="71"/>
    </location>
</feature>
<protein>
    <submittedName>
        <fullName evidence="2">Uncharacterized protein</fullName>
    </submittedName>
</protein>
<dbReference type="AlphaFoldDB" id="A0A645EN58"/>
<sequence length="78" mass="8988">MKDNKKILFCLLGSFILVLLKTFVYYEAGMSFIDTSIIGGDLYNTFIRFIINLFSFSGFVLTIIFAIIMIINNINFKK</sequence>
<name>A0A645EN58_9ZZZZ</name>
<keyword evidence="1" id="KW-0472">Membrane</keyword>
<evidence type="ECO:0000256" key="1">
    <source>
        <dbReference type="SAM" id="Phobius"/>
    </source>
</evidence>
<proteinExistence type="predicted"/>
<keyword evidence="1" id="KW-1133">Transmembrane helix</keyword>
<reference evidence="2" key="1">
    <citation type="submission" date="2019-08" db="EMBL/GenBank/DDBJ databases">
        <authorList>
            <person name="Kucharzyk K."/>
            <person name="Murdoch R.W."/>
            <person name="Higgins S."/>
            <person name="Loffler F."/>
        </authorList>
    </citation>
    <scope>NUCLEOTIDE SEQUENCE</scope>
</reference>